<protein>
    <recommendedName>
        <fullName evidence="9">Pumilio domain-containing protein c</fullName>
    </recommendedName>
</protein>
<reference evidence="7 8" key="1">
    <citation type="submission" date="2024-01" db="EMBL/GenBank/DDBJ databases">
        <title>Comparative genomics of Cryptococcus and Kwoniella reveals pathogenesis evolution and contrasting modes of karyotype evolution via chromosome fusion or intercentromeric recombination.</title>
        <authorList>
            <person name="Coelho M.A."/>
            <person name="David-Palma M."/>
            <person name="Shea T."/>
            <person name="Bowers K."/>
            <person name="McGinley-Smith S."/>
            <person name="Mohammad A.W."/>
            <person name="Gnirke A."/>
            <person name="Yurkov A.M."/>
            <person name="Nowrousian M."/>
            <person name="Sun S."/>
            <person name="Cuomo C.A."/>
            <person name="Heitman J."/>
        </authorList>
    </citation>
    <scope>NUCLEOTIDE SEQUENCE [LARGE SCALE GENOMIC DNA]</scope>
    <source>
        <strain evidence="7 8">7685027</strain>
    </source>
</reference>
<sequence length="1313" mass="140732">MAPQPAVPRSSHSPEKNPARQREGRTPPPAPSAAYARRAREIIGDEMGLHAYKPMMDAEEDVAMTTDATNGVSAGFRRARAGTMPSNLKHVAVESCFERESDATSPTNAAVTTANATTTHAAHAHAHTHTHTHTRTAARTSALSPAYPQQQAATASRPALRHTASSAANLETPVAAAPSRLRSGSLTLPGAGLGDAFGHGPFSNAWLSNPALTTAATTPARSPLGQRMQPPQGAFSSYTSPSESAGSLGTDDLNFSTLDYLGLADVSDHLPPASMSELRTQTQRAIASSGPASRLRASTVSNFARPFRPSVTSIHSLAQEANPYENGQNEQEVLSRAIENLGVYDQPYMSNPQLANLYAPPTNPFKDNHRQRASTIGALENPQRRGLNRSASYLVSIPQSPIQNELAAFGPYSFVARSRDSSRAGRLSISSHTSRTGTPEDKGSSTPQVPTRSLWIGNLDVNATSSALLHVFAPYGAIESVRMLPEKTCAFVNFMDKVDAIRARDDVLNRLGGHVSALSETAPVRIGFGKIDSAPNGPSASTVAPPPPGLVFTSGPPPPLPTTPIAPPMSSAPPPFAPPSHPAAPVTIPSSQTATNMISSPDQNDHTSALPTRALWIGSIPSTTSASTLLQIFSPFGPVESSRVLQNKCCGFVNFERLDSAVSARNALNGRDILGSDVGPIRIGFARVPTRSPTISTSTAHPGLPASPTDSPTKLGVALNTVLGAASVSTEQQMSVQGGGLENYRSQLVLDLVKQGVHEQVLEKGLAGENGNVSDQQMIMQVLSTLPDEDSDIKAAADPRPPATYYTAIPPLPDRSMKRFDTGKLKDVRKKLDSGQCRQDEIDEITKDLMNDCAELASDFIGNTIIQKLFERTSHALRIAMLERIAPHLATIGVHKNGTWAAQKIIECSSTDEERAIVVNNLRPFAPPLMCDSLGNYVCAGTLRFGEPFNHYVFDAMIDRMWDIAQNRFGARCMRTCLESPYTSLYQKKRISTSIILNSIPLATNPNGALLLTWLVDSSNLPGRYSLLANRFIPHIAHLCTHKLASLTILRIITQTTEPQASTNLVQAIFTSTNDQTLVEILSDANNGNQVIGKIIAVNTIAEDLKKQMVEAVRRVLPNIKASTTPPYRMLLEAVGLPVPAGYVTDSPFGRNPNLHWQPDRQQQPPPPPQQQQQQQQPQFGQTYYPYHQSVNDAGYQALNGLDNLSPLLIPQTMPLGQMRGNLQPGKSPRTPTARQGRLSPGSMMSPASDPFNPFASPSIDLQYPSQGGLRMGSTLSQPPVTFEQQPAIGGLGMGGQGQGGGMMYYGQQSSGW</sequence>
<keyword evidence="1" id="KW-0677">Repeat</keyword>
<evidence type="ECO:0000313" key="7">
    <source>
        <dbReference type="EMBL" id="WVO18897.1"/>
    </source>
</evidence>
<dbReference type="PANTHER" id="PTHR47093:SF1">
    <property type="entry name" value="PROTEIN JSN1-RELATED"/>
    <property type="match status" value="1"/>
</dbReference>
<feature type="region of interest" description="Disordered" evidence="4">
    <location>
        <begin position="118"/>
        <end position="163"/>
    </location>
</feature>
<feature type="domain" description="PUM-HD" evidence="6">
    <location>
        <begin position="788"/>
        <end position="1139"/>
    </location>
</feature>
<feature type="region of interest" description="Disordered" evidence="4">
    <location>
        <begin position="1220"/>
        <end position="1244"/>
    </location>
</feature>
<dbReference type="InterPro" id="IPR011989">
    <property type="entry name" value="ARM-like"/>
</dbReference>
<evidence type="ECO:0000256" key="4">
    <source>
        <dbReference type="SAM" id="MobiDB-lite"/>
    </source>
</evidence>
<feature type="region of interest" description="Disordered" evidence="4">
    <location>
        <begin position="1"/>
        <end position="35"/>
    </location>
</feature>
<dbReference type="InterPro" id="IPR016024">
    <property type="entry name" value="ARM-type_fold"/>
</dbReference>
<evidence type="ECO:0000256" key="2">
    <source>
        <dbReference type="PROSITE-ProRule" id="PRU00176"/>
    </source>
</evidence>
<dbReference type="RefSeq" id="XP_064718137.1">
    <property type="nucleotide sequence ID" value="XM_064862065.1"/>
</dbReference>
<dbReference type="EMBL" id="CP143806">
    <property type="protein sequence ID" value="WVO18897.1"/>
    <property type="molecule type" value="Genomic_DNA"/>
</dbReference>
<evidence type="ECO:0008006" key="9">
    <source>
        <dbReference type="Google" id="ProtNLM"/>
    </source>
</evidence>
<dbReference type="InterPro" id="IPR033133">
    <property type="entry name" value="PUM-HD"/>
</dbReference>
<feature type="compositionally biased region" description="Basic and acidic residues" evidence="4">
    <location>
        <begin position="12"/>
        <end position="25"/>
    </location>
</feature>
<accession>A0ABZ2AKL2</accession>
<evidence type="ECO:0000259" key="6">
    <source>
        <dbReference type="PROSITE" id="PS50303"/>
    </source>
</evidence>
<name>A0ABZ2AKL2_9TREE</name>
<dbReference type="SUPFAM" id="SSF54928">
    <property type="entry name" value="RNA-binding domain, RBD"/>
    <property type="match status" value="2"/>
</dbReference>
<dbReference type="Gene3D" id="3.30.70.330">
    <property type="match status" value="2"/>
</dbReference>
<dbReference type="InterPro" id="IPR035979">
    <property type="entry name" value="RBD_domain_sf"/>
</dbReference>
<evidence type="ECO:0000256" key="1">
    <source>
        <dbReference type="ARBA" id="ARBA00022737"/>
    </source>
</evidence>
<dbReference type="InterPro" id="IPR001313">
    <property type="entry name" value="Pumilio_RNA-bd_rpt"/>
</dbReference>
<dbReference type="PROSITE" id="PS50102">
    <property type="entry name" value="RRM"/>
    <property type="match status" value="2"/>
</dbReference>
<dbReference type="PROSITE" id="PS50303">
    <property type="entry name" value="PUM_HD"/>
    <property type="match status" value="1"/>
</dbReference>
<feature type="compositionally biased region" description="Basic residues" evidence="4">
    <location>
        <begin position="122"/>
        <end position="136"/>
    </location>
</feature>
<dbReference type="Gene3D" id="1.25.10.10">
    <property type="entry name" value="Leucine-rich Repeat Variant"/>
    <property type="match status" value="1"/>
</dbReference>
<feature type="compositionally biased region" description="Polar residues" evidence="4">
    <location>
        <begin position="234"/>
        <end position="249"/>
    </location>
</feature>
<evidence type="ECO:0000259" key="5">
    <source>
        <dbReference type="PROSITE" id="PS50102"/>
    </source>
</evidence>
<dbReference type="PROSITE" id="PS50302">
    <property type="entry name" value="PUM"/>
    <property type="match status" value="2"/>
</dbReference>
<dbReference type="Pfam" id="PF00806">
    <property type="entry name" value="PUF"/>
    <property type="match status" value="2"/>
</dbReference>
<dbReference type="SMART" id="SM00360">
    <property type="entry name" value="RRM"/>
    <property type="match status" value="2"/>
</dbReference>
<proteinExistence type="predicted"/>
<feature type="domain" description="RRM" evidence="5">
    <location>
        <begin position="613"/>
        <end position="688"/>
    </location>
</feature>
<dbReference type="PANTHER" id="PTHR47093">
    <property type="entry name" value="PROTEIN JSN1-RELATED"/>
    <property type="match status" value="1"/>
</dbReference>
<dbReference type="Pfam" id="PF00076">
    <property type="entry name" value="RRM_1"/>
    <property type="match status" value="2"/>
</dbReference>
<keyword evidence="2" id="KW-0694">RNA-binding</keyword>
<feature type="compositionally biased region" description="Polar residues" evidence="4">
    <location>
        <begin position="428"/>
        <end position="437"/>
    </location>
</feature>
<evidence type="ECO:0000313" key="8">
    <source>
        <dbReference type="Proteomes" id="UP001432216"/>
    </source>
</evidence>
<feature type="repeat" description="Pumilio" evidence="3">
    <location>
        <begin position="848"/>
        <end position="883"/>
    </location>
</feature>
<dbReference type="InterPro" id="IPR012677">
    <property type="entry name" value="Nucleotide-bd_a/b_plait_sf"/>
</dbReference>
<dbReference type="SMART" id="SM00025">
    <property type="entry name" value="Pumilio"/>
    <property type="match status" value="6"/>
</dbReference>
<keyword evidence="8" id="KW-1185">Reference proteome</keyword>
<organism evidence="7 8">
    <name type="scientific">Cryptococcus decagattii</name>
    <dbReference type="NCBI Taxonomy" id="1859122"/>
    <lineage>
        <taxon>Eukaryota</taxon>
        <taxon>Fungi</taxon>
        <taxon>Dikarya</taxon>
        <taxon>Basidiomycota</taxon>
        <taxon>Agaricomycotina</taxon>
        <taxon>Tremellomycetes</taxon>
        <taxon>Tremellales</taxon>
        <taxon>Cryptococcaceae</taxon>
        <taxon>Cryptococcus</taxon>
        <taxon>Cryptococcus gattii species complex</taxon>
    </lineage>
</organism>
<dbReference type="SUPFAM" id="SSF48371">
    <property type="entry name" value="ARM repeat"/>
    <property type="match status" value="1"/>
</dbReference>
<dbReference type="GeneID" id="89986946"/>
<feature type="region of interest" description="Disordered" evidence="4">
    <location>
        <begin position="425"/>
        <end position="449"/>
    </location>
</feature>
<feature type="domain" description="RRM" evidence="5">
    <location>
        <begin position="452"/>
        <end position="531"/>
    </location>
</feature>
<dbReference type="InterPro" id="IPR000504">
    <property type="entry name" value="RRM_dom"/>
</dbReference>
<feature type="region of interest" description="Disordered" evidence="4">
    <location>
        <begin position="1145"/>
        <end position="1180"/>
    </location>
</feature>
<evidence type="ECO:0000256" key="3">
    <source>
        <dbReference type="PROSITE-ProRule" id="PRU00317"/>
    </source>
</evidence>
<dbReference type="InterPro" id="IPR052645">
    <property type="entry name" value="Pumilio_domain_protein"/>
</dbReference>
<gene>
    <name evidence="7" type="ORF">IAS62_000170</name>
</gene>
<feature type="region of interest" description="Disordered" evidence="4">
    <location>
        <begin position="221"/>
        <end position="249"/>
    </location>
</feature>
<dbReference type="CDD" id="cd00590">
    <property type="entry name" value="RRM_SF"/>
    <property type="match status" value="1"/>
</dbReference>
<feature type="repeat" description="Pumilio" evidence="3">
    <location>
        <begin position="884"/>
        <end position="920"/>
    </location>
</feature>
<dbReference type="Proteomes" id="UP001432216">
    <property type="component" value="Chromosome 1"/>
</dbReference>